<evidence type="ECO:0000313" key="2">
    <source>
        <dbReference type="EMBL" id="KZP32111.1"/>
    </source>
</evidence>
<accession>A0A166UWN4</accession>
<feature type="compositionally biased region" description="Polar residues" evidence="1">
    <location>
        <begin position="35"/>
        <end position="48"/>
    </location>
</feature>
<evidence type="ECO:0000256" key="1">
    <source>
        <dbReference type="SAM" id="MobiDB-lite"/>
    </source>
</evidence>
<keyword evidence="3" id="KW-1185">Reference proteome</keyword>
<dbReference type="Proteomes" id="UP000076532">
    <property type="component" value="Unassembled WGS sequence"/>
</dbReference>
<name>A0A166UWN4_9AGAM</name>
<protein>
    <submittedName>
        <fullName evidence="2">Uncharacterized protein</fullName>
    </submittedName>
</protein>
<gene>
    <name evidence="2" type="ORF">FIBSPDRAFT_849095</name>
</gene>
<organism evidence="2 3">
    <name type="scientific">Athelia psychrophila</name>
    <dbReference type="NCBI Taxonomy" id="1759441"/>
    <lineage>
        <taxon>Eukaryota</taxon>
        <taxon>Fungi</taxon>
        <taxon>Dikarya</taxon>
        <taxon>Basidiomycota</taxon>
        <taxon>Agaricomycotina</taxon>
        <taxon>Agaricomycetes</taxon>
        <taxon>Agaricomycetidae</taxon>
        <taxon>Atheliales</taxon>
        <taxon>Atheliaceae</taxon>
        <taxon>Athelia</taxon>
    </lineage>
</organism>
<evidence type="ECO:0000313" key="3">
    <source>
        <dbReference type="Proteomes" id="UP000076532"/>
    </source>
</evidence>
<reference evidence="2 3" key="1">
    <citation type="journal article" date="2016" name="Mol. Biol. Evol.">
        <title>Comparative Genomics of Early-Diverging Mushroom-Forming Fungi Provides Insights into the Origins of Lignocellulose Decay Capabilities.</title>
        <authorList>
            <person name="Nagy L.G."/>
            <person name="Riley R."/>
            <person name="Tritt A."/>
            <person name="Adam C."/>
            <person name="Daum C."/>
            <person name="Floudas D."/>
            <person name="Sun H."/>
            <person name="Yadav J.S."/>
            <person name="Pangilinan J."/>
            <person name="Larsson K.H."/>
            <person name="Matsuura K."/>
            <person name="Barry K."/>
            <person name="Labutti K."/>
            <person name="Kuo R."/>
            <person name="Ohm R.A."/>
            <person name="Bhattacharya S.S."/>
            <person name="Shirouzu T."/>
            <person name="Yoshinaga Y."/>
            <person name="Martin F.M."/>
            <person name="Grigoriev I.V."/>
            <person name="Hibbett D.S."/>
        </authorList>
    </citation>
    <scope>NUCLEOTIDE SEQUENCE [LARGE SCALE GENOMIC DNA]</scope>
    <source>
        <strain evidence="2 3">CBS 109695</strain>
    </source>
</reference>
<feature type="non-terminal residue" evidence="2">
    <location>
        <position position="58"/>
    </location>
</feature>
<dbReference type="AlphaFoldDB" id="A0A166UWN4"/>
<proteinExistence type="predicted"/>
<dbReference type="EMBL" id="KV417487">
    <property type="protein sequence ID" value="KZP32111.1"/>
    <property type="molecule type" value="Genomic_DNA"/>
</dbReference>
<feature type="region of interest" description="Disordered" evidence="1">
    <location>
        <begin position="30"/>
        <end position="58"/>
    </location>
</feature>
<sequence>MYDTGNRWKDLPLYFVLSYSRTVEFKVEHRRASPASGTNMKHSASHPTSDFEATRRVR</sequence>